<dbReference type="InterPro" id="IPR013655">
    <property type="entry name" value="PAS_fold_3"/>
</dbReference>
<dbReference type="Gene3D" id="3.30.450.40">
    <property type="match status" value="4"/>
</dbReference>
<evidence type="ECO:0000256" key="5">
    <source>
        <dbReference type="ARBA" id="ARBA00022519"/>
    </source>
</evidence>
<comment type="caution">
    <text evidence="18">The sequence shown here is derived from an EMBL/GenBank/DDBJ whole genome shotgun (WGS) entry which is preliminary data.</text>
</comment>
<dbReference type="InterPro" id="IPR003594">
    <property type="entry name" value="HATPase_dom"/>
</dbReference>
<organism evidence="18 19">
    <name type="scientific">Solirubrobacter ginsenosidimutans</name>
    <dbReference type="NCBI Taxonomy" id="490573"/>
    <lineage>
        <taxon>Bacteria</taxon>
        <taxon>Bacillati</taxon>
        <taxon>Actinomycetota</taxon>
        <taxon>Thermoleophilia</taxon>
        <taxon>Solirubrobacterales</taxon>
        <taxon>Solirubrobacteraceae</taxon>
        <taxon>Solirubrobacter</taxon>
    </lineage>
</organism>
<dbReference type="InterPro" id="IPR011712">
    <property type="entry name" value="Sig_transdc_His_kin_sub3_dim/P"/>
</dbReference>
<dbReference type="GO" id="GO:0046983">
    <property type="term" value="F:protein dimerization activity"/>
    <property type="evidence" value="ECO:0007669"/>
    <property type="project" value="InterPro"/>
</dbReference>
<dbReference type="InterPro" id="IPR035965">
    <property type="entry name" value="PAS-like_dom_sf"/>
</dbReference>
<proteinExistence type="predicted"/>
<keyword evidence="12" id="KW-0067">ATP-binding</keyword>
<dbReference type="EC" id="2.7.13.3" evidence="3"/>
<dbReference type="PANTHER" id="PTHR24421">
    <property type="entry name" value="NITRATE/NITRITE SENSOR PROTEIN NARX-RELATED"/>
    <property type="match status" value="1"/>
</dbReference>
<comment type="catalytic activity">
    <reaction evidence="1">
        <text>ATP + protein L-histidine = ADP + protein N-phospho-L-histidine.</text>
        <dbReference type="EC" id="2.7.13.3"/>
    </reaction>
</comment>
<keyword evidence="9" id="KW-0677">Repeat</keyword>
<dbReference type="GO" id="GO:0005886">
    <property type="term" value="C:plasma membrane"/>
    <property type="evidence" value="ECO:0007669"/>
    <property type="project" value="UniProtKB-SubCell"/>
</dbReference>
<dbReference type="SUPFAM" id="SSF55874">
    <property type="entry name" value="ATPase domain of HSP90 chaperone/DNA topoisomerase II/histidine kinase"/>
    <property type="match status" value="1"/>
</dbReference>
<keyword evidence="15" id="KW-0472">Membrane</keyword>
<dbReference type="InterPro" id="IPR050482">
    <property type="entry name" value="Sensor_HK_TwoCompSys"/>
</dbReference>
<evidence type="ECO:0000256" key="15">
    <source>
        <dbReference type="ARBA" id="ARBA00023136"/>
    </source>
</evidence>
<evidence type="ECO:0000256" key="10">
    <source>
        <dbReference type="ARBA" id="ARBA00022741"/>
    </source>
</evidence>
<dbReference type="SUPFAM" id="SSF55781">
    <property type="entry name" value="GAF domain-like"/>
    <property type="match status" value="4"/>
</dbReference>
<comment type="subcellular location">
    <subcellularLocation>
        <location evidence="2">Cell inner membrane</location>
        <topology evidence="2">Multi-pass membrane protein</topology>
    </subcellularLocation>
</comment>
<dbReference type="InterPro" id="IPR001610">
    <property type="entry name" value="PAC"/>
</dbReference>
<keyword evidence="10" id="KW-0547">Nucleotide-binding</keyword>
<dbReference type="GO" id="GO:0000155">
    <property type="term" value="F:phosphorelay sensor kinase activity"/>
    <property type="evidence" value="ECO:0007669"/>
    <property type="project" value="InterPro"/>
</dbReference>
<keyword evidence="14" id="KW-0902">Two-component regulatory system</keyword>
<dbReference type="Gene3D" id="3.30.565.10">
    <property type="entry name" value="Histidine kinase-like ATPase, C-terminal domain"/>
    <property type="match status" value="1"/>
</dbReference>
<evidence type="ECO:0000259" key="17">
    <source>
        <dbReference type="PROSITE" id="PS50113"/>
    </source>
</evidence>
<feature type="domain" description="PAC" evidence="17">
    <location>
        <begin position="270"/>
        <end position="322"/>
    </location>
</feature>
<dbReference type="RefSeq" id="WP_270041862.1">
    <property type="nucleotide sequence ID" value="NZ_JAPDOD010000019.1"/>
</dbReference>
<dbReference type="InterPro" id="IPR003018">
    <property type="entry name" value="GAF"/>
</dbReference>
<evidence type="ECO:0000313" key="18">
    <source>
        <dbReference type="EMBL" id="MDA0162622.1"/>
    </source>
</evidence>
<evidence type="ECO:0000256" key="11">
    <source>
        <dbReference type="ARBA" id="ARBA00022777"/>
    </source>
</evidence>
<dbReference type="InterPro" id="IPR036890">
    <property type="entry name" value="HATPase_C_sf"/>
</dbReference>
<evidence type="ECO:0000256" key="13">
    <source>
        <dbReference type="ARBA" id="ARBA00022989"/>
    </source>
</evidence>
<reference evidence="18" key="1">
    <citation type="submission" date="2022-10" db="EMBL/GenBank/DDBJ databases">
        <title>The WGS of Solirubrobacter ginsenosidimutans DSM 21036.</title>
        <authorList>
            <person name="Jiang Z."/>
        </authorList>
    </citation>
    <scope>NUCLEOTIDE SEQUENCE</scope>
    <source>
        <strain evidence="18">DSM 21036</strain>
    </source>
</reference>
<dbReference type="CDD" id="cd00130">
    <property type="entry name" value="PAS"/>
    <property type="match status" value="1"/>
</dbReference>
<dbReference type="Pfam" id="PF01590">
    <property type="entry name" value="GAF"/>
    <property type="match status" value="3"/>
</dbReference>
<keyword evidence="7" id="KW-0808">Transferase</keyword>
<keyword evidence="16" id="KW-0175">Coiled coil</keyword>
<dbReference type="SUPFAM" id="SSF55785">
    <property type="entry name" value="PYP-like sensor domain (PAS domain)"/>
    <property type="match status" value="1"/>
</dbReference>
<dbReference type="AlphaFoldDB" id="A0A9X3MWL5"/>
<evidence type="ECO:0000256" key="3">
    <source>
        <dbReference type="ARBA" id="ARBA00012438"/>
    </source>
</evidence>
<evidence type="ECO:0000256" key="14">
    <source>
        <dbReference type="ARBA" id="ARBA00023012"/>
    </source>
</evidence>
<dbReference type="Gene3D" id="1.20.5.1930">
    <property type="match status" value="1"/>
</dbReference>
<accession>A0A9X3MWL5</accession>
<evidence type="ECO:0000256" key="1">
    <source>
        <dbReference type="ARBA" id="ARBA00000085"/>
    </source>
</evidence>
<name>A0A9X3MWL5_9ACTN</name>
<evidence type="ECO:0000256" key="4">
    <source>
        <dbReference type="ARBA" id="ARBA00022475"/>
    </source>
</evidence>
<evidence type="ECO:0000256" key="2">
    <source>
        <dbReference type="ARBA" id="ARBA00004429"/>
    </source>
</evidence>
<feature type="coiled-coil region" evidence="16">
    <location>
        <begin position="313"/>
        <end position="340"/>
    </location>
</feature>
<dbReference type="GO" id="GO:0005524">
    <property type="term" value="F:ATP binding"/>
    <property type="evidence" value="ECO:0007669"/>
    <property type="project" value="UniProtKB-KW"/>
</dbReference>
<feature type="coiled-coil region" evidence="16">
    <location>
        <begin position="878"/>
        <end position="905"/>
    </location>
</feature>
<dbReference type="Gene3D" id="3.30.450.20">
    <property type="entry name" value="PAS domain"/>
    <property type="match status" value="1"/>
</dbReference>
<keyword evidence="19" id="KW-1185">Reference proteome</keyword>
<keyword evidence="4" id="KW-1003">Cell membrane</keyword>
<evidence type="ECO:0000256" key="8">
    <source>
        <dbReference type="ARBA" id="ARBA00022692"/>
    </source>
</evidence>
<gene>
    <name evidence="18" type="ORF">OM076_20275</name>
</gene>
<dbReference type="InterPro" id="IPR000700">
    <property type="entry name" value="PAS-assoc_C"/>
</dbReference>
<dbReference type="PROSITE" id="PS50113">
    <property type="entry name" value="PAC"/>
    <property type="match status" value="1"/>
</dbReference>
<protein>
    <recommendedName>
        <fullName evidence="3">histidine kinase</fullName>
        <ecNumber evidence="3">2.7.13.3</ecNumber>
    </recommendedName>
</protein>
<sequence>MSAPRSSGAGRERVPSLLERQDSGYLWFLESLDALHRSLQGTSDLGEALDAALGVVVEVLAGDRAWLLELHAGAWTPVMERTRPEYPGGLDLGVRQPFTPEATSVTERLLDSDWSVQIAPEHVSSLTLGAGVTPPRAVLAMAIYPKVGASWIFGMHQCSHARTWTAEEERLFVEIGHRLADALTSLIAYRDVRESARKLAQAGHVARLGYWERDVATFEVNYSQGTYEIFGLSPGAHTLAPAQLAERLHPDDRKIMVEAYERAVAGGPRYDVDYRVLHPGAEIRYVHSEADITWDADGRPLRMFGVMQDITERKQAEERLIRYRDSLERLAREQEALRRVATLVARATSPEEIFASVTREVGRLLGVDLAVLGRYDAATETIVAGWTANGDFDATGRSTALGGRNVSTIVHDTRRPVRFEDYGEATGEIAEVRRAWGVRAIVGVPIIVEGEIRGVMAVASRTDSPLPPDAEERLASFTELLATAYANAEARAALRHVADEQATLRRVATRVARGEPPEEVFAAIAKEVAGLFATASSSVVRFLPEGVAEAVGSWTGDRISILGARTSLSGHNISALVFASGRPARIDRYQEETDPTAAGRRIETRCAVGVPITVNGRLWGTLAVGTAGEQSLPADVEHRLASFGDLAATAIANAEAREALGRVADEQAALRRVATLVARGTGPDLVFAAVAEEVGTLLPAAELALVGRYLPDGSIEYVGAWSALGGAEWLGTRVRVGGHNVSTLVFETRQPGRVDHLGEEASEVTELARASGARSSAGAPIEVEGRLWGAMIVASIHEAVLPPDIEHELAAFTELIATAIANAEARAELTASRARLVTSADETRRRIVRDLHDGAQSRLVQTTITLGLARRAQDHDDGVQARELMAEALDQAQRANRELRDLVQGILPSDLARSGLAPAVEELIDRVRVPVTLDVTAERFRPEIEANAYFLVAEALTNIAKHSGAEQASVRVWVEDALVHVEVRDDGSGGARPEGGGLRGLADRIEALGGRLTIDSPRSGGTRITAVLPQ</sequence>
<dbReference type="SMART" id="SM00065">
    <property type="entry name" value="GAF"/>
    <property type="match status" value="4"/>
</dbReference>
<dbReference type="Pfam" id="PF07730">
    <property type="entry name" value="HisKA_3"/>
    <property type="match status" value="1"/>
</dbReference>
<dbReference type="EMBL" id="JAPDOD010000019">
    <property type="protein sequence ID" value="MDA0162622.1"/>
    <property type="molecule type" value="Genomic_DNA"/>
</dbReference>
<keyword evidence="5" id="KW-0997">Cell inner membrane</keyword>
<evidence type="ECO:0000256" key="6">
    <source>
        <dbReference type="ARBA" id="ARBA00022553"/>
    </source>
</evidence>
<keyword evidence="13" id="KW-1133">Transmembrane helix</keyword>
<evidence type="ECO:0000256" key="16">
    <source>
        <dbReference type="SAM" id="Coils"/>
    </source>
</evidence>
<evidence type="ECO:0000256" key="9">
    <source>
        <dbReference type="ARBA" id="ARBA00022737"/>
    </source>
</evidence>
<dbReference type="Gene3D" id="2.10.70.100">
    <property type="match status" value="1"/>
</dbReference>
<dbReference type="NCBIfam" id="TIGR00229">
    <property type="entry name" value="sensory_box"/>
    <property type="match status" value="1"/>
</dbReference>
<evidence type="ECO:0000256" key="12">
    <source>
        <dbReference type="ARBA" id="ARBA00022840"/>
    </source>
</evidence>
<dbReference type="PANTHER" id="PTHR24421:SF10">
    <property type="entry name" value="NITRATE_NITRITE SENSOR PROTEIN NARQ"/>
    <property type="match status" value="1"/>
</dbReference>
<dbReference type="SMART" id="SM00086">
    <property type="entry name" value="PAC"/>
    <property type="match status" value="1"/>
</dbReference>
<dbReference type="InterPro" id="IPR000014">
    <property type="entry name" value="PAS"/>
</dbReference>
<keyword evidence="11" id="KW-0418">Kinase</keyword>
<evidence type="ECO:0000313" key="19">
    <source>
        <dbReference type="Proteomes" id="UP001149140"/>
    </source>
</evidence>
<dbReference type="Pfam" id="PF02518">
    <property type="entry name" value="HATPase_c"/>
    <property type="match status" value="1"/>
</dbReference>
<dbReference type="InterPro" id="IPR029016">
    <property type="entry name" value="GAF-like_dom_sf"/>
</dbReference>
<keyword evidence="6" id="KW-0597">Phosphoprotein</keyword>
<dbReference type="Pfam" id="PF08447">
    <property type="entry name" value="PAS_3"/>
    <property type="match status" value="1"/>
</dbReference>
<dbReference type="Proteomes" id="UP001149140">
    <property type="component" value="Unassembled WGS sequence"/>
</dbReference>
<dbReference type="CDD" id="cd16917">
    <property type="entry name" value="HATPase_UhpB-NarQ-NarX-like"/>
    <property type="match status" value="1"/>
</dbReference>
<dbReference type="FunFam" id="2.10.70.100:FF:000001">
    <property type="entry name" value="Sensory transduction histidine kinase"/>
    <property type="match status" value="1"/>
</dbReference>
<keyword evidence="8" id="KW-0812">Transmembrane</keyword>
<evidence type="ECO:0000256" key="7">
    <source>
        <dbReference type="ARBA" id="ARBA00022679"/>
    </source>
</evidence>